<dbReference type="Pfam" id="PF13627">
    <property type="entry name" value="LptM_cons"/>
    <property type="match status" value="1"/>
</dbReference>
<keyword evidence="3" id="KW-0472">Membrane</keyword>
<feature type="chain" id="PRO_5047280406" description="Sugar transporter" evidence="8">
    <location>
        <begin position="19"/>
        <end position="85"/>
    </location>
</feature>
<dbReference type="Proteomes" id="UP001501323">
    <property type="component" value="Unassembled WGS sequence"/>
</dbReference>
<gene>
    <name evidence="9" type="ORF">GCM10023332_03450</name>
</gene>
<comment type="subcellular location">
    <subcellularLocation>
        <location evidence="1">Cell outer membrane</location>
        <topology evidence="1">Lipid-anchor</topology>
    </subcellularLocation>
</comment>
<name>A0ABP9DQD0_9GAMM</name>
<accession>A0ABP9DQD0</accession>
<evidence type="ECO:0000256" key="5">
    <source>
        <dbReference type="ARBA" id="ARBA00023237"/>
    </source>
</evidence>
<evidence type="ECO:0008006" key="11">
    <source>
        <dbReference type="Google" id="ProtNLM"/>
    </source>
</evidence>
<keyword evidence="4" id="KW-0564">Palmitate</keyword>
<dbReference type="RefSeq" id="WP_345293773.1">
    <property type="nucleotide sequence ID" value="NZ_BAABJY010000001.1"/>
</dbReference>
<comment type="caution">
    <text evidence="9">The sequence shown here is derived from an EMBL/GenBank/DDBJ whole genome shotgun (WGS) entry which is preliminary data.</text>
</comment>
<dbReference type="EMBL" id="BAABJY010000001">
    <property type="protein sequence ID" value="GAA4855163.1"/>
    <property type="molecule type" value="Genomic_DNA"/>
</dbReference>
<proteinExistence type="predicted"/>
<feature type="signal peptide" evidence="8">
    <location>
        <begin position="1"/>
        <end position="18"/>
    </location>
</feature>
<keyword evidence="6" id="KW-0449">Lipoprotein</keyword>
<dbReference type="InterPro" id="IPR032831">
    <property type="entry name" value="LptM_cons"/>
</dbReference>
<evidence type="ECO:0000313" key="10">
    <source>
        <dbReference type="Proteomes" id="UP001501323"/>
    </source>
</evidence>
<dbReference type="PROSITE" id="PS51257">
    <property type="entry name" value="PROKAR_LIPOPROTEIN"/>
    <property type="match status" value="1"/>
</dbReference>
<protein>
    <recommendedName>
        <fullName evidence="11">Sugar transporter</fullName>
    </recommendedName>
</protein>
<feature type="region of interest" description="Disordered" evidence="7">
    <location>
        <begin position="44"/>
        <end position="85"/>
    </location>
</feature>
<evidence type="ECO:0000256" key="6">
    <source>
        <dbReference type="ARBA" id="ARBA00023288"/>
    </source>
</evidence>
<evidence type="ECO:0000256" key="8">
    <source>
        <dbReference type="SAM" id="SignalP"/>
    </source>
</evidence>
<evidence type="ECO:0000256" key="7">
    <source>
        <dbReference type="SAM" id="MobiDB-lite"/>
    </source>
</evidence>
<reference evidence="10" key="1">
    <citation type="journal article" date="2019" name="Int. J. Syst. Evol. Microbiol.">
        <title>The Global Catalogue of Microorganisms (GCM) 10K type strain sequencing project: providing services to taxonomists for standard genome sequencing and annotation.</title>
        <authorList>
            <consortium name="The Broad Institute Genomics Platform"/>
            <consortium name="The Broad Institute Genome Sequencing Center for Infectious Disease"/>
            <person name="Wu L."/>
            <person name="Ma J."/>
        </authorList>
    </citation>
    <scope>NUCLEOTIDE SEQUENCE [LARGE SCALE GENOMIC DNA]</scope>
    <source>
        <strain evidence="10">JCM 18392</strain>
    </source>
</reference>
<evidence type="ECO:0000313" key="9">
    <source>
        <dbReference type="EMBL" id="GAA4855163.1"/>
    </source>
</evidence>
<sequence length="85" mass="8452">MSKIVLPLALVLVLAACGNKGPLVLPPPPSADDAELVEAAAVDDAGALADPTPADTEQQPLPPDNPPVEADPDAPPVPDDGDTGD</sequence>
<evidence type="ECO:0000256" key="3">
    <source>
        <dbReference type="ARBA" id="ARBA00023136"/>
    </source>
</evidence>
<keyword evidence="5" id="KW-0998">Cell outer membrane</keyword>
<evidence type="ECO:0000256" key="1">
    <source>
        <dbReference type="ARBA" id="ARBA00004459"/>
    </source>
</evidence>
<dbReference type="NCBIfam" id="NF047847">
    <property type="entry name" value="SS_mature_LptM"/>
    <property type="match status" value="1"/>
</dbReference>
<evidence type="ECO:0000256" key="4">
    <source>
        <dbReference type="ARBA" id="ARBA00023139"/>
    </source>
</evidence>
<organism evidence="9 10">
    <name type="scientific">Luteimonas vadosa</name>
    <dbReference type="NCBI Taxonomy" id="1165507"/>
    <lineage>
        <taxon>Bacteria</taxon>
        <taxon>Pseudomonadati</taxon>
        <taxon>Pseudomonadota</taxon>
        <taxon>Gammaproteobacteria</taxon>
        <taxon>Lysobacterales</taxon>
        <taxon>Lysobacteraceae</taxon>
        <taxon>Luteimonas</taxon>
    </lineage>
</organism>
<keyword evidence="10" id="KW-1185">Reference proteome</keyword>
<keyword evidence="2 8" id="KW-0732">Signal</keyword>
<evidence type="ECO:0000256" key="2">
    <source>
        <dbReference type="ARBA" id="ARBA00022729"/>
    </source>
</evidence>